<organism evidence="1 2">
    <name type="scientific">Acinetobacter suaedae</name>
    <dbReference type="NCBI Taxonomy" id="2609668"/>
    <lineage>
        <taxon>Bacteria</taxon>
        <taxon>Pseudomonadati</taxon>
        <taxon>Pseudomonadota</taxon>
        <taxon>Gammaproteobacteria</taxon>
        <taxon>Moraxellales</taxon>
        <taxon>Moraxellaceae</taxon>
        <taxon>Acinetobacter</taxon>
    </lineage>
</organism>
<proteinExistence type="predicted"/>
<dbReference type="KEGG" id="asue:F2A31_09240"/>
<dbReference type="RefSeq" id="WP_150026142.1">
    <property type="nucleotide sequence ID" value="NZ_CP043909.1"/>
</dbReference>
<reference evidence="1 2" key="1">
    <citation type="submission" date="2019-09" db="EMBL/GenBank/DDBJ databases">
        <title>Acinetobacter sp. C16S1 isolated from saline soil.</title>
        <authorList>
            <person name="Xu L."/>
            <person name="Sun J.-Q."/>
        </authorList>
    </citation>
    <scope>NUCLEOTIDE SEQUENCE [LARGE SCALE GENOMIC DNA]</scope>
    <source>
        <strain evidence="1 2">C16S1</strain>
    </source>
</reference>
<accession>A0A5P1UU84</accession>
<evidence type="ECO:0000313" key="2">
    <source>
        <dbReference type="Proteomes" id="UP000325177"/>
    </source>
</evidence>
<dbReference type="Proteomes" id="UP000325177">
    <property type="component" value="Chromosome"/>
</dbReference>
<gene>
    <name evidence="1" type="ORF">F2A31_09240</name>
</gene>
<dbReference type="EMBL" id="CP043909">
    <property type="protein sequence ID" value="QER39888.1"/>
    <property type="molecule type" value="Genomic_DNA"/>
</dbReference>
<name>A0A5P1UU84_9GAMM</name>
<dbReference type="PROSITE" id="PS51257">
    <property type="entry name" value="PROKAR_LIPOPROTEIN"/>
    <property type="match status" value="1"/>
</dbReference>
<keyword evidence="2" id="KW-1185">Reference proteome</keyword>
<evidence type="ECO:0008006" key="3">
    <source>
        <dbReference type="Google" id="ProtNLM"/>
    </source>
</evidence>
<sequence length="161" mass="18803">MKKLIFCILLFSFGLSGCKASDEKEIDFFIDNNFKVYLDDDREILLTVIENTNTPSALKEAIFDKAYIKVRTVKSLLENEHGKNWVDGLNRDSLDYSNLDTLCWATNYIKQYVENANKEHESRLNQNTRNSVNEIYGFKEQIISLRDSKNDALQYRLQICK</sequence>
<evidence type="ECO:0000313" key="1">
    <source>
        <dbReference type="EMBL" id="QER39888.1"/>
    </source>
</evidence>
<protein>
    <recommendedName>
        <fullName evidence="3">Lipoprotein</fullName>
    </recommendedName>
</protein>
<dbReference type="AlphaFoldDB" id="A0A5P1UU84"/>